<dbReference type="InterPro" id="IPR000064">
    <property type="entry name" value="NLP_P60_dom"/>
</dbReference>
<keyword evidence="6" id="KW-0732">Signal</keyword>
<evidence type="ECO:0000259" key="7">
    <source>
        <dbReference type="PROSITE" id="PS51935"/>
    </source>
</evidence>
<feature type="region of interest" description="Disordered" evidence="5">
    <location>
        <begin position="62"/>
        <end position="104"/>
    </location>
</feature>
<comment type="caution">
    <text evidence="8">The sequence shown here is derived from an EMBL/GenBank/DDBJ whole genome shotgun (WGS) entry which is preliminary data.</text>
</comment>
<dbReference type="Proteomes" id="UP000316184">
    <property type="component" value="Unassembled WGS sequence"/>
</dbReference>
<feature type="compositionally biased region" description="Basic and acidic residues" evidence="5">
    <location>
        <begin position="164"/>
        <end position="182"/>
    </location>
</feature>
<accession>A0A561U482</accession>
<reference evidence="8 9" key="1">
    <citation type="submission" date="2019-06" db="EMBL/GenBank/DDBJ databases">
        <title>Sequencing the genomes of 1000 actinobacteria strains.</title>
        <authorList>
            <person name="Klenk H.-P."/>
        </authorList>
    </citation>
    <scope>NUCLEOTIDE SEQUENCE [LARGE SCALE GENOMIC DNA]</scope>
    <source>
        <strain evidence="8 9">DSM 46699</strain>
    </source>
</reference>
<dbReference type="GO" id="GO:0008234">
    <property type="term" value="F:cysteine-type peptidase activity"/>
    <property type="evidence" value="ECO:0007669"/>
    <property type="project" value="UniProtKB-KW"/>
</dbReference>
<feature type="domain" description="NlpC/P60" evidence="7">
    <location>
        <begin position="231"/>
        <end position="351"/>
    </location>
</feature>
<dbReference type="PROSITE" id="PS51935">
    <property type="entry name" value="NLPC_P60"/>
    <property type="match status" value="1"/>
</dbReference>
<dbReference type="SUPFAM" id="SSF54001">
    <property type="entry name" value="Cysteine proteinases"/>
    <property type="match status" value="1"/>
</dbReference>
<comment type="similarity">
    <text evidence="1">Belongs to the peptidase C40 family.</text>
</comment>
<gene>
    <name evidence="8" type="ORF">FHU35_14443</name>
</gene>
<evidence type="ECO:0000313" key="9">
    <source>
        <dbReference type="Proteomes" id="UP000316184"/>
    </source>
</evidence>
<evidence type="ECO:0000256" key="2">
    <source>
        <dbReference type="ARBA" id="ARBA00022670"/>
    </source>
</evidence>
<keyword evidence="4" id="KW-0788">Thiol protease</keyword>
<feature type="chain" id="PRO_5022185630" evidence="6">
    <location>
        <begin position="37"/>
        <end position="351"/>
    </location>
</feature>
<evidence type="ECO:0000256" key="1">
    <source>
        <dbReference type="ARBA" id="ARBA00007074"/>
    </source>
</evidence>
<dbReference type="Gene3D" id="6.10.250.3150">
    <property type="match status" value="1"/>
</dbReference>
<organism evidence="8 9">
    <name type="scientific">Saccharopolyspora dendranthemae</name>
    <dbReference type="NCBI Taxonomy" id="1181886"/>
    <lineage>
        <taxon>Bacteria</taxon>
        <taxon>Bacillati</taxon>
        <taxon>Actinomycetota</taxon>
        <taxon>Actinomycetes</taxon>
        <taxon>Pseudonocardiales</taxon>
        <taxon>Pseudonocardiaceae</taxon>
        <taxon>Saccharopolyspora</taxon>
    </lineage>
</organism>
<dbReference type="EMBL" id="VIWX01000004">
    <property type="protein sequence ID" value="TWF94161.1"/>
    <property type="molecule type" value="Genomic_DNA"/>
</dbReference>
<evidence type="ECO:0000256" key="5">
    <source>
        <dbReference type="SAM" id="MobiDB-lite"/>
    </source>
</evidence>
<keyword evidence="2" id="KW-0645">Protease</keyword>
<name>A0A561U482_9PSEU</name>
<dbReference type="Gene3D" id="3.90.1720.10">
    <property type="entry name" value="endopeptidase domain like (from Nostoc punctiforme)"/>
    <property type="match status" value="1"/>
</dbReference>
<dbReference type="PANTHER" id="PTHR47359">
    <property type="entry name" value="PEPTIDOGLYCAN DL-ENDOPEPTIDASE CWLO"/>
    <property type="match status" value="1"/>
</dbReference>
<feature type="compositionally biased region" description="Low complexity" evidence="5">
    <location>
        <begin position="82"/>
        <end position="96"/>
    </location>
</feature>
<dbReference type="InterPro" id="IPR051794">
    <property type="entry name" value="PG_Endopeptidase_C40"/>
</dbReference>
<evidence type="ECO:0000256" key="3">
    <source>
        <dbReference type="ARBA" id="ARBA00022801"/>
    </source>
</evidence>
<feature type="signal peptide" evidence="6">
    <location>
        <begin position="1"/>
        <end position="36"/>
    </location>
</feature>
<dbReference type="GO" id="GO:0006508">
    <property type="term" value="P:proteolysis"/>
    <property type="evidence" value="ECO:0007669"/>
    <property type="project" value="UniProtKB-KW"/>
</dbReference>
<keyword evidence="9" id="KW-1185">Reference proteome</keyword>
<dbReference type="InterPro" id="IPR038765">
    <property type="entry name" value="Papain-like_cys_pep_sf"/>
</dbReference>
<evidence type="ECO:0000256" key="4">
    <source>
        <dbReference type="ARBA" id="ARBA00022807"/>
    </source>
</evidence>
<feature type="region of interest" description="Disordered" evidence="5">
    <location>
        <begin position="160"/>
        <end position="182"/>
    </location>
</feature>
<proteinExistence type="inferred from homology"/>
<dbReference type="AlphaFoldDB" id="A0A561U482"/>
<evidence type="ECO:0000256" key="6">
    <source>
        <dbReference type="SAM" id="SignalP"/>
    </source>
</evidence>
<protein>
    <submittedName>
        <fullName evidence="8">NlpC/P60 family protein</fullName>
    </submittedName>
</protein>
<dbReference type="PANTHER" id="PTHR47359:SF3">
    <property type="entry name" value="NLP_P60 DOMAIN-CONTAINING PROTEIN-RELATED"/>
    <property type="match status" value="1"/>
</dbReference>
<keyword evidence="3" id="KW-0378">Hydrolase</keyword>
<sequence length="351" mass="37013">MRDVASHGIKRSLRGALAATAVAAVVGMTSGGAALADPPLPNNASDAAKQVRELQHQAEQLTEDMKKAEDDHEAKKAELGRSEAQAAQSEQVANQARGEEEKFRGQVDQLTHASYQGARMSKLSALLVSETPDDFLDRASALDALAKDNNDAVKALSAATHQAQEAERTSKEARDQAARAEQDAARLAEDMKNKSKAMKDQIEKVEEKYAELSGEDQDSLISDGETGVGSIAGAGAAIQAVNSALGKQGSPYVWGAKGPSNFDCSGLMYWAYKQAGVSIGGSTKSQVTEGKSVSASQLKPGDLIFYYSPVSHVSMYIGNGKAVHAPTSGDVVKVTDYKKIGDVTAMRRVAG</sequence>
<evidence type="ECO:0000313" key="8">
    <source>
        <dbReference type="EMBL" id="TWF94161.1"/>
    </source>
</evidence>
<dbReference type="Pfam" id="PF00877">
    <property type="entry name" value="NLPC_P60"/>
    <property type="match status" value="1"/>
</dbReference>
<feature type="compositionally biased region" description="Basic and acidic residues" evidence="5">
    <location>
        <begin position="63"/>
        <end position="81"/>
    </location>
</feature>